<comment type="caution">
    <text evidence="2">The sequence shown here is derived from an EMBL/GenBank/DDBJ whole genome shotgun (WGS) entry which is preliminary data.</text>
</comment>
<evidence type="ECO:0000313" key="3">
    <source>
        <dbReference type="Proteomes" id="UP000186607"/>
    </source>
</evidence>
<feature type="region of interest" description="Disordered" evidence="1">
    <location>
        <begin position="1"/>
        <end position="52"/>
    </location>
</feature>
<organism evidence="2 3">
    <name type="scientific">Deinococcus marmoris</name>
    <dbReference type="NCBI Taxonomy" id="249408"/>
    <lineage>
        <taxon>Bacteria</taxon>
        <taxon>Thermotogati</taxon>
        <taxon>Deinococcota</taxon>
        <taxon>Deinococci</taxon>
        <taxon>Deinococcales</taxon>
        <taxon>Deinococcaceae</taxon>
        <taxon>Deinococcus</taxon>
    </lineage>
</organism>
<keyword evidence="3" id="KW-1185">Reference proteome</keyword>
<reference evidence="2 3" key="1">
    <citation type="submission" date="2017-01" db="EMBL/GenBank/DDBJ databases">
        <title>Genome Analysis of Deinococcus marmoris KOPRI26562.</title>
        <authorList>
            <person name="Kim J.H."/>
            <person name="Oh H.-M."/>
        </authorList>
    </citation>
    <scope>NUCLEOTIDE SEQUENCE [LARGE SCALE GENOMIC DNA]</scope>
    <source>
        <strain evidence="2 3">KOPRI26562</strain>
    </source>
</reference>
<dbReference type="Proteomes" id="UP000186607">
    <property type="component" value="Unassembled WGS sequence"/>
</dbReference>
<proteinExistence type="predicted"/>
<dbReference type="EMBL" id="MSTI01000132">
    <property type="protein sequence ID" value="OLV16732.1"/>
    <property type="molecule type" value="Genomic_DNA"/>
</dbReference>
<evidence type="ECO:0000313" key="2">
    <source>
        <dbReference type="EMBL" id="OLV16732.1"/>
    </source>
</evidence>
<feature type="compositionally biased region" description="Polar residues" evidence="1">
    <location>
        <begin position="1"/>
        <end position="14"/>
    </location>
</feature>
<protein>
    <submittedName>
        <fullName evidence="2">Uncharacterized protein</fullName>
    </submittedName>
</protein>
<dbReference type="AlphaFoldDB" id="A0A1U7NUY2"/>
<sequence>MLALQIDQSEQTAPQKRRGRGVGVQPAPEHLQAQEEPIENSAEGENHLTRLL</sequence>
<accession>A0A1U7NUY2</accession>
<gene>
    <name evidence="2" type="ORF">BOO71_0010942</name>
</gene>
<name>A0A1U7NUY2_9DEIO</name>
<evidence type="ECO:0000256" key="1">
    <source>
        <dbReference type="SAM" id="MobiDB-lite"/>
    </source>
</evidence>